<evidence type="ECO:0000256" key="1">
    <source>
        <dbReference type="ARBA" id="ARBA00004218"/>
    </source>
</evidence>
<reference evidence="6" key="3">
    <citation type="submission" date="2025-08" db="UniProtKB">
        <authorList>
            <consortium name="Ensembl"/>
        </authorList>
    </citation>
    <scope>IDENTIFICATION</scope>
</reference>
<dbReference type="InterPro" id="IPR003409">
    <property type="entry name" value="MORN"/>
</dbReference>
<sequence length="241" mass="27909">MSFGAMPHLKKLRQVEPLAKLWDRKAQKCGLRHTIFSVNGDNYTGDWLDNKKHGKGTQTWKTHGAIYDGDWKYGKRDGYGIYSKLLSAPYEYSREYSGEWRNDKKHGLGTYFYTDSASYEGEWREDQRSGWGRMYYDNGDIYEGEWLKDKQHGQGMLRLSNGNRYEGNWKYGKKNGNGKFFYLDKGQLYEGFWVDGVAKCGTVTDFGREEAPKPTVHPIPKVLLLDVQSVLMETQSAHHSE</sequence>
<dbReference type="PANTHER" id="PTHR46511">
    <property type="entry name" value="MORN REPEAT-CONTAINING PROTEIN 3"/>
    <property type="match status" value="1"/>
</dbReference>
<evidence type="ECO:0000256" key="3">
    <source>
        <dbReference type="ARBA" id="ARBA00023329"/>
    </source>
</evidence>
<dbReference type="GO" id="GO:0001669">
    <property type="term" value="C:acrosomal vesicle"/>
    <property type="evidence" value="ECO:0007669"/>
    <property type="project" value="UniProtKB-SubCell"/>
</dbReference>
<dbReference type="Bgee" id="ENSELUG00000020763">
    <property type="expression patterns" value="Expressed in mesonephros and 11 other cell types or tissues"/>
</dbReference>
<dbReference type="SUPFAM" id="SSF82185">
    <property type="entry name" value="Histone H3 K4-specific methyltransferase SET7/9 N-terminal domain"/>
    <property type="match status" value="1"/>
</dbReference>
<comment type="subcellular location">
    <subcellularLocation>
        <location evidence="1">Cytoplasmic vesicle</location>
        <location evidence="1">Secretory vesicle</location>
        <location evidence="1">Acrosome</location>
    </subcellularLocation>
</comment>
<dbReference type="AlphaFoldDB" id="A0A3P8Z0L2"/>
<organism evidence="6 7">
    <name type="scientific">Esox lucius</name>
    <name type="common">Northern pike</name>
    <dbReference type="NCBI Taxonomy" id="8010"/>
    <lineage>
        <taxon>Eukaryota</taxon>
        <taxon>Metazoa</taxon>
        <taxon>Chordata</taxon>
        <taxon>Craniata</taxon>
        <taxon>Vertebrata</taxon>
        <taxon>Euteleostomi</taxon>
        <taxon>Actinopterygii</taxon>
        <taxon>Neopterygii</taxon>
        <taxon>Teleostei</taxon>
        <taxon>Protacanthopterygii</taxon>
        <taxon>Esociformes</taxon>
        <taxon>Esocidae</taxon>
        <taxon>Esox</taxon>
    </lineage>
</organism>
<keyword evidence="7" id="KW-1185">Reference proteome</keyword>
<dbReference type="Gene3D" id="2.20.110.10">
    <property type="entry name" value="Histone H3 K4-specific methyltransferase SET7/9 N-terminal domain"/>
    <property type="match status" value="3"/>
</dbReference>
<dbReference type="Proteomes" id="UP000265140">
    <property type="component" value="Chromosome 14"/>
</dbReference>
<dbReference type="Pfam" id="PF02493">
    <property type="entry name" value="MORN"/>
    <property type="match status" value="6"/>
</dbReference>
<dbReference type="OMA" id="CGIMIDF"/>
<dbReference type="STRING" id="8010.ENSELUP00000021747"/>
<evidence type="ECO:0000313" key="7">
    <source>
        <dbReference type="Proteomes" id="UP000265140"/>
    </source>
</evidence>
<keyword evidence="2" id="KW-0677">Repeat</keyword>
<evidence type="ECO:0000256" key="2">
    <source>
        <dbReference type="ARBA" id="ARBA00022737"/>
    </source>
</evidence>
<accession>A0A3P8Z0L2</accession>
<dbReference type="Ensembl" id="ENSELUT00000032495.3">
    <property type="protein sequence ID" value="ENSELUP00000021747.3"/>
    <property type="gene ID" value="ENSELUG00000020763.3"/>
</dbReference>
<dbReference type="InterPro" id="IPR052472">
    <property type="entry name" value="MORN3"/>
</dbReference>
<dbReference type="SMART" id="SM00698">
    <property type="entry name" value="MORN"/>
    <property type="match status" value="6"/>
</dbReference>
<reference evidence="6" key="2">
    <citation type="submission" date="2020-02" db="EMBL/GenBank/DDBJ databases">
        <title>Esox lucius (northern pike) genome, fEsoLuc1, primary haplotype.</title>
        <authorList>
            <person name="Myers G."/>
            <person name="Karagic N."/>
            <person name="Meyer A."/>
            <person name="Pippel M."/>
            <person name="Reichard M."/>
            <person name="Winkler S."/>
            <person name="Tracey A."/>
            <person name="Sims Y."/>
            <person name="Howe K."/>
            <person name="Rhie A."/>
            <person name="Formenti G."/>
            <person name="Durbin R."/>
            <person name="Fedrigo O."/>
            <person name="Jarvis E.D."/>
        </authorList>
    </citation>
    <scope>NUCLEOTIDE SEQUENCE [LARGE SCALE GENOMIC DNA]</scope>
</reference>
<reference evidence="6" key="4">
    <citation type="submission" date="2025-09" db="UniProtKB">
        <authorList>
            <consortium name="Ensembl"/>
        </authorList>
    </citation>
    <scope>IDENTIFICATION</scope>
</reference>
<protein>
    <recommendedName>
        <fullName evidence="4">MORN repeat-containing protein 3</fullName>
    </recommendedName>
</protein>
<name>A0A3P8Z0L2_ESOLU</name>
<keyword evidence="3" id="KW-0968">Cytoplasmic vesicle</keyword>
<gene>
    <name evidence="6" type="primary">MORN3</name>
</gene>
<dbReference type="InParanoid" id="A0A3P8Z0L2"/>
<proteinExistence type="predicted"/>
<comment type="function">
    <text evidence="5">Assembles a suppression complex (suppresome) by tethering SIRT1 and MDM2 to regulate composite modifications of p53/TP53. Confers both deacetylation-mediated functional inactivation, by SIRT1, and ubiquitination-dependent degradation, by MDM2, of p53/TP53, promoting a proliferative and cell survival behaviors. May play a role in the regulation of spermatogenesis.</text>
</comment>
<evidence type="ECO:0000256" key="4">
    <source>
        <dbReference type="ARBA" id="ARBA00039854"/>
    </source>
</evidence>
<evidence type="ECO:0000256" key="5">
    <source>
        <dbReference type="ARBA" id="ARBA00045851"/>
    </source>
</evidence>
<evidence type="ECO:0000313" key="6">
    <source>
        <dbReference type="Ensembl" id="ENSELUP00000021747.3"/>
    </source>
</evidence>
<dbReference type="PANTHER" id="PTHR46511:SF1">
    <property type="entry name" value="MORN REPEAT-CONTAINING PROTEIN 3"/>
    <property type="match status" value="1"/>
</dbReference>
<dbReference type="GeneTree" id="ENSGT00940000159285"/>
<reference evidence="7" key="1">
    <citation type="journal article" date="2014" name="PLoS ONE">
        <title>The genome and linkage map of the northern pike (Esox lucius): conserved synteny revealed between the salmonid sister group and the Neoteleostei.</title>
        <authorList>
            <person name="Rondeau E.B."/>
            <person name="Minkley D.R."/>
            <person name="Leong J.S."/>
            <person name="Messmer A.M."/>
            <person name="Jantzen J.R."/>
            <person name="von Schalburg K.R."/>
            <person name="Lemon C."/>
            <person name="Bird N.H."/>
            <person name="Koop B.F."/>
        </authorList>
    </citation>
    <scope>NUCLEOTIDE SEQUENCE</scope>
</reference>